<dbReference type="GO" id="GO:0016810">
    <property type="term" value="F:hydrolase activity, acting on carbon-nitrogen (but not peptide) bonds"/>
    <property type="evidence" value="ECO:0007669"/>
    <property type="project" value="InterPro"/>
</dbReference>
<accession>A0A4U5JCM0</accession>
<comment type="caution">
    <text evidence="2">The sequence shown here is derived from an EMBL/GenBank/DDBJ whole genome shotgun (WGS) entry which is preliminary data.</text>
</comment>
<reference evidence="2 3" key="1">
    <citation type="submission" date="2019-04" db="EMBL/GenBank/DDBJ databases">
        <title>Natronomonas sp. F20-122 a newhaloarchaeon isolated from a saline saltern of Isla Bacuta, Huelva, Spain.</title>
        <authorList>
            <person name="Duran-Viseras A."/>
            <person name="Sanchez-Porro C."/>
            <person name="Ventosa A."/>
        </authorList>
    </citation>
    <scope>NUCLEOTIDE SEQUENCE [LARGE SCALE GENOMIC DNA]</scope>
    <source>
        <strain evidence="2 3">F20-122</strain>
    </source>
</reference>
<evidence type="ECO:0000259" key="1">
    <source>
        <dbReference type="PROSITE" id="PS51677"/>
    </source>
</evidence>
<dbReference type="Pfam" id="PF01522">
    <property type="entry name" value="Polysacc_deac_1"/>
    <property type="match status" value="1"/>
</dbReference>
<dbReference type="GO" id="GO:0005975">
    <property type="term" value="P:carbohydrate metabolic process"/>
    <property type="evidence" value="ECO:0007669"/>
    <property type="project" value="InterPro"/>
</dbReference>
<keyword evidence="3" id="KW-1185">Reference proteome</keyword>
<feature type="domain" description="NodB homology" evidence="1">
    <location>
        <begin position="13"/>
        <end position="243"/>
    </location>
</feature>
<dbReference type="SUPFAM" id="SSF88713">
    <property type="entry name" value="Glycoside hydrolase/deacetylase"/>
    <property type="match status" value="1"/>
</dbReference>
<gene>
    <name evidence="2" type="ORF">DM868_09375</name>
</gene>
<dbReference type="InterPro" id="IPR011330">
    <property type="entry name" value="Glyco_hydro/deAcase_b/a-brl"/>
</dbReference>
<dbReference type="RefSeq" id="WP_137276625.1">
    <property type="nucleotide sequence ID" value="NZ_QKNX01000003.1"/>
</dbReference>
<sequence>MRDAEAPTLREFETWLSLFTDGELPEKDRWKAWFCVAEYELDDFEAQSAMLTDNDASGSFAFLGRDADEQAAIIETLDAGGHEIAFHSHRHHTYANLSYDDAHDAITTGMAAIEDATGVTPDGFFVPFLDLSDGSVRAIEDVGFEWVLGSAERDSHVDIRSPVTPFDIALLPDHPPSEVMAQLREDAGGDRPFLFHPPVVEYHDGLNAFEQWIADVDPVSVAEQFENGGSGVVLDCIRPVRIE</sequence>
<dbReference type="PROSITE" id="PS51677">
    <property type="entry name" value="NODB"/>
    <property type="match status" value="1"/>
</dbReference>
<evidence type="ECO:0000313" key="2">
    <source>
        <dbReference type="EMBL" id="TKR25618.1"/>
    </source>
</evidence>
<dbReference type="OrthoDB" id="230075at2157"/>
<dbReference type="AlphaFoldDB" id="A0A4U5JCM0"/>
<evidence type="ECO:0000313" key="3">
    <source>
        <dbReference type="Proteomes" id="UP000308037"/>
    </source>
</evidence>
<dbReference type="InterPro" id="IPR002509">
    <property type="entry name" value="NODB_dom"/>
</dbReference>
<dbReference type="EMBL" id="QKNX01000003">
    <property type="protein sequence ID" value="TKR25618.1"/>
    <property type="molecule type" value="Genomic_DNA"/>
</dbReference>
<proteinExistence type="predicted"/>
<dbReference type="Gene3D" id="3.20.20.370">
    <property type="entry name" value="Glycoside hydrolase/deacetylase"/>
    <property type="match status" value="1"/>
</dbReference>
<organism evidence="2 3">
    <name type="scientific">Natronomonas salsuginis</name>
    <dbReference type="NCBI Taxonomy" id="2217661"/>
    <lineage>
        <taxon>Archaea</taxon>
        <taxon>Methanobacteriati</taxon>
        <taxon>Methanobacteriota</taxon>
        <taxon>Stenosarchaea group</taxon>
        <taxon>Halobacteria</taxon>
        <taxon>Halobacteriales</taxon>
        <taxon>Natronomonadaceae</taxon>
        <taxon>Natronomonas</taxon>
    </lineage>
</organism>
<name>A0A4U5JCM0_9EURY</name>
<protein>
    <recommendedName>
        <fullName evidence="1">NodB homology domain-containing protein</fullName>
    </recommendedName>
</protein>
<dbReference type="Proteomes" id="UP000308037">
    <property type="component" value="Unassembled WGS sequence"/>
</dbReference>